<keyword evidence="2" id="KW-1185">Reference proteome</keyword>
<dbReference type="Proteomes" id="UP001283361">
    <property type="component" value="Unassembled WGS sequence"/>
</dbReference>
<gene>
    <name evidence="1" type="ORF">RRG08_047332</name>
</gene>
<name>A0AAE1E8Q8_9GAST</name>
<organism evidence="1 2">
    <name type="scientific">Elysia crispata</name>
    <name type="common">lettuce slug</name>
    <dbReference type="NCBI Taxonomy" id="231223"/>
    <lineage>
        <taxon>Eukaryota</taxon>
        <taxon>Metazoa</taxon>
        <taxon>Spiralia</taxon>
        <taxon>Lophotrochozoa</taxon>
        <taxon>Mollusca</taxon>
        <taxon>Gastropoda</taxon>
        <taxon>Heterobranchia</taxon>
        <taxon>Euthyneura</taxon>
        <taxon>Panpulmonata</taxon>
        <taxon>Sacoglossa</taxon>
        <taxon>Placobranchoidea</taxon>
        <taxon>Plakobranchidae</taxon>
        <taxon>Elysia</taxon>
    </lineage>
</organism>
<accession>A0AAE1E8Q8</accession>
<proteinExistence type="predicted"/>
<sequence>MEICISVLQDFSEKGPKFSEPHQLPRLHKRRTCFLDFTSRRCKTLKGSTPVSIRSRSRREADSLNRLYRSSYKPAYTFII</sequence>
<comment type="caution">
    <text evidence="1">The sequence shown here is derived from an EMBL/GenBank/DDBJ whole genome shotgun (WGS) entry which is preliminary data.</text>
</comment>
<evidence type="ECO:0000313" key="1">
    <source>
        <dbReference type="EMBL" id="KAK3798421.1"/>
    </source>
</evidence>
<evidence type="ECO:0000313" key="2">
    <source>
        <dbReference type="Proteomes" id="UP001283361"/>
    </source>
</evidence>
<dbReference type="EMBL" id="JAWDGP010000681">
    <property type="protein sequence ID" value="KAK3798421.1"/>
    <property type="molecule type" value="Genomic_DNA"/>
</dbReference>
<protein>
    <submittedName>
        <fullName evidence="1">Uncharacterized protein</fullName>
    </submittedName>
</protein>
<reference evidence="1" key="1">
    <citation type="journal article" date="2023" name="G3 (Bethesda)">
        <title>A reference genome for the long-term kleptoplast-retaining sea slug Elysia crispata morphotype clarki.</title>
        <authorList>
            <person name="Eastman K.E."/>
            <person name="Pendleton A.L."/>
            <person name="Shaikh M.A."/>
            <person name="Suttiyut T."/>
            <person name="Ogas R."/>
            <person name="Tomko P."/>
            <person name="Gavelis G."/>
            <person name="Widhalm J.R."/>
            <person name="Wisecaver J.H."/>
        </authorList>
    </citation>
    <scope>NUCLEOTIDE SEQUENCE</scope>
    <source>
        <strain evidence="1">ECLA1</strain>
    </source>
</reference>
<dbReference type="AlphaFoldDB" id="A0AAE1E8Q8"/>